<dbReference type="RefSeq" id="WP_245799936.1">
    <property type="nucleotide sequence ID" value="NZ_FTOB01000001.1"/>
</dbReference>
<protein>
    <submittedName>
        <fullName evidence="1">Uncharacterized protein</fullName>
    </submittedName>
</protein>
<evidence type="ECO:0000313" key="1">
    <source>
        <dbReference type="EMBL" id="SIS42512.1"/>
    </source>
</evidence>
<evidence type="ECO:0000313" key="2">
    <source>
        <dbReference type="Proteomes" id="UP000185728"/>
    </source>
</evidence>
<sequence>MHAVKLLFVNKNTVKVNHIIPNKLMHAYFGKSVKARRSILEVITGALKQAVLVKSQQQAFEELEGKIKSLAA</sequence>
<accession>A0ABY1KJS3</accession>
<name>A0ABY1KJS3_9FLAO</name>
<organism evidence="1 2">
    <name type="scientific">Zobellia uliginosa</name>
    <dbReference type="NCBI Taxonomy" id="143224"/>
    <lineage>
        <taxon>Bacteria</taxon>
        <taxon>Pseudomonadati</taxon>
        <taxon>Bacteroidota</taxon>
        <taxon>Flavobacteriia</taxon>
        <taxon>Flavobacteriales</taxon>
        <taxon>Flavobacteriaceae</taxon>
        <taxon>Zobellia</taxon>
    </lineage>
</organism>
<proteinExistence type="predicted"/>
<comment type="caution">
    <text evidence="1">The sequence shown here is derived from an EMBL/GenBank/DDBJ whole genome shotgun (WGS) entry which is preliminary data.</text>
</comment>
<gene>
    <name evidence="1" type="ORF">SAMN05421766_101854</name>
</gene>
<reference evidence="1 2" key="1">
    <citation type="submission" date="2017-01" db="EMBL/GenBank/DDBJ databases">
        <authorList>
            <person name="Varghese N."/>
            <person name="Submissions S."/>
        </authorList>
    </citation>
    <scope>NUCLEOTIDE SEQUENCE [LARGE SCALE GENOMIC DNA]</scope>
    <source>
        <strain evidence="1 2">DSM 2061</strain>
    </source>
</reference>
<dbReference type="EMBL" id="FTOB01000001">
    <property type="protein sequence ID" value="SIS42512.1"/>
    <property type="molecule type" value="Genomic_DNA"/>
</dbReference>
<keyword evidence="2" id="KW-1185">Reference proteome</keyword>
<dbReference type="Proteomes" id="UP000185728">
    <property type="component" value="Unassembled WGS sequence"/>
</dbReference>